<name>A0AAD6ZYZ5_9AGAR</name>
<accession>A0AAD6ZYZ5</accession>
<dbReference type="Proteomes" id="UP001218218">
    <property type="component" value="Unassembled WGS sequence"/>
</dbReference>
<proteinExistence type="predicted"/>
<dbReference type="InterPro" id="IPR052228">
    <property type="entry name" value="Sec_Metab_Biosynth_Oxidored"/>
</dbReference>
<dbReference type="PANTHER" id="PTHR47534:SF3">
    <property type="entry name" value="ALCOHOL DEHYDROGENASE-LIKE C-TERMINAL DOMAIN-CONTAINING PROTEIN"/>
    <property type="match status" value="1"/>
</dbReference>
<evidence type="ECO:0000256" key="1">
    <source>
        <dbReference type="ARBA" id="ARBA00023002"/>
    </source>
</evidence>
<dbReference type="GO" id="GO:0016491">
    <property type="term" value="F:oxidoreductase activity"/>
    <property type="evidence" value="ECO:0007669"/>
    <property type="project" value="UniProtKB-KW"/>
</dbReference>
<keyword evidence="3" id="KW-1185">Reference proteome</keyword>
<keyword evidence="1" id="KW-0560">Oxidoreductase</keyword>
<protein>
    <recommendedName>
        <fullName evidence="4">NAD(P)-binding protein</fullName>
    </recommendedName>
</protein>
<gene>
    <name evidence="2" type="ORF">DFH08DRAFT_937461</name>
</gene>
<sequence length="315" mass="34643">MPPNAAAELQNVSLVGQNKTAVVVDGLNGNGGGIARRLAQLGCSRIIICADDEKRGKEELEVLKRLASKEWGLVAHFLPVDLSDVKGMRAAAEAIQEAAGDSGIDYLIMSQMGAPKGLIKENADRHDIAFAIQCISRFTLAYLLTTQGALAPDAIVLSVYYHWGHSLDDLSVEDLSLKRRLGTQSTTNTYKAQTRRDCTVLDSVNEELNFRYPQYRYYCLWPGLVTGDFSASAFPTYLKVVVWLGSKILAVTLEQYANVPVYILASPDAQRTLGPDRYFDHNLTPGSSMVGKWASDAKNRGALWEKLKEIIGEKE</sequence>
<dbReference type="AlphaFoldDB" id="A0AAD6ZYZ5"/>
<dbReference type="PANTHER" id="PTHR47534">
    <property type="entry name" value="YALI0E05731P"/>
    <property type="match status" value="1"/>
</dbReference>
<dbReference type="InterPro" id="IPR036291">
    <property type="entry name" value="NAD(P)-bd_dom_sf"/>
</dbReference>
<reference evidence="2" key="1">
    <citation type="submission" date="2023-03" db="EMBL/GenBank/DDBJ databases">
        <title>Massive genome expansion in bonnet fungi (Mycena s.s.) driven by repeated elements and novel gene families across ecological guilds.</title>
        <authorList>
            <consortium name="Lawrence Berkeley National Laboratory"/>
            <person name="Harder C.B."/>
            <person name="Miyauchi S."/>
            <person name="Viragh M."/>
            <person name="Kuo A."/>
            <person name="Thoen E."/>
            <person name="Andreopoulos B."/>
            <person name="Lu D."/>
            <person name="Skrede I."/>
            <person name="Drula E."/>
            <person name="Henrissat B."/>
            <person name="Morin E."/>
            <person name="Kohler A."/>
            <person name="Barry K."/>
            <person name="LaButti K."/>
            <person name="Morin E."/>
            <person name="Salamov A."/>
            <person name="Lipzen A."/>
            <person name="Mereny Z."/>
            <person name="Hegedus B."/>
            <person name="Baldrian P."/>
            <person name="Stursova M."/>
            <person name="Weitz H."/>
            <person name="Taylor A."/>
            <person name="Grigoriev I.V."/>
            <person name="Nagy L.G."/>
            <person name="Martin F."/>
            <person name="Kauserud H."/>
        </authorList>
    </citation>
    <scope>NUCLEOTIDE SEQUENCE</scope>
    <source>
        <strain evidence="2">CBHHK002</strain>
    </source>
</reference>
<evidence type="ECO:0000313" key="3">
    <source>
        <dbReference type="Proteomes" id="UP001218218"/>
    </source>
</evidence>
<comment type="caution">
    <text evidence="2">The sequence shown here is derived from an EMBL/GenBank/DDBJ whole genome shotgun (WGS) entry which is preliminary data.</text>
</comment>
<dbReference type="EMBL" id="JARIHO010000021">
    <property type="protein sequence ID" value="KAJ7346128.1"/>
    <property type="molecule type" value="Genomic_DNA"/>
</dbReference>
<evidence type="ECO:0008006" key="4">
    <source>
        <dbReference type="Google" id="ProtNLM"/>
    </source>
</evidence>
<organism evidence="2 3">
    <name type="scientific">Mycena albidolilacea</name>
    <dbReference type="NCBI Taxonomy" id="1033008"/>
    <lineage>
        <taxon>Eukaryota</taxon>
        <taxon>Fungi</taxon>
        <taxon>Dikarya</taxon>
        <taxon>Basidiomycota</taxon>
        <taxon>Agaricomycotina</taxon>
        <taxon>Agaricomycetes</taxon>
        <taxon>Agaricomycetidae</taxon>
        <taxon>Agaricales</taxon>
        <taxon>Marasmiineae</taxon>
        <taxon>Mycenaceae</taxon>
        <taxon>Mycena</taxon>
    </lineage>
</organism>
<dbReference type="Gene3D" id="3.40.50.720">
    <property type="entry name" value="NAD(P)-binding Rossmann-like Domain"/>
    <property type="match status" value="1"/>
</dbReference>
<dbReference type="SUPFAM" id="SSF51735">
    <property type="entry name" value="NAD(P)-binding Rossmann-fold domains"/>
    <property type="match status" value="1"/>
</dbReference>
<evidence type="ECO:0000313" key="2">
    <source>
        <dbReference type="EMBL" id="KAJ7346128.1"/>
    </source>
</evidence>